<proteinExistence type="predicted"/>
<evidence type="ECO:0000313" key="1">
    <source>
        <dbReference type="EMBL" id="SBP46218.1"/>
    </source>
</evidence>
<reference evidence="1" key="1">
    <citation type="submission" date="2016-05" db="EMBL/GenBank/DDBJ databases">
        <authorList>
            <person name="Lavstsen T."/>
            <person name="Jespersen J.S."/>
        </authorList>
    </citation>
    <scope>NUCLEOTIDE SEQUENCE</scope>
    <source>
        <tissue evidence="1">Brain</tissue>
    </source>
</reference>
<reference evidence="1" key="2">
    <citation type="submission" date="2016-06" db="EMBL/GenBank/DDBJ databases">
        <title>The genome of a short-lived fish provides insights into sex chromosome evolution and the genetic control of aging.</title>
        <authorList>
            <person name="Reichwald K."/>
            <person name="Felder M."/>
            <person name="Petzold A."/>
            <person name="Koch P."/>
            <person name="Groth M."/>
            <person name="Platzer M."/>
        </authorList>
    </citation>
    <scope>NUCLEOTIDE SEQUENCE</scope>
    <source>
        <tissue evidence="1">Brain</tissue>
    </source>
</reference>
<protein>
    <submittedName>
        <fullName evidence="1">Uncharacterized protein</fullName>
    </submittedName>
</protein>
<accession>A0A1A7ZUW9</accession>
<dbReference type="AlphaFoldDB" id="A0A1A7ZUW9"/>
<name>A0A1A7ZUW9_NOTFU</name>
<dbReference type="EMBL" id="HADY01007733">
    <property type="protein sequence ID" value="SBP46218.1"/>
    <property type="molecule type" value="Transcribed_RNA"/>
</dbReference>
<organism evidence="1">
    <name type="scientific">Nothobranchius furzeri</name>
    <name type="common">Turquoise killifish</name>
    <dbReference type="NCBI Taxonomy" id="105023"/>
    <lineage>
        <taxon>Eukaryota</taxon>
        <taxon>Metazoa</taxon>
        <taxon>Chordata</taxon>
        <taxon>Craniata</taxon>
        <taxon>Vertebrata</taxon>
        <taxon>Euteleostomi</taxon>
        <taxon>Actinopterygii</taxon>
        <taxon>Neopterygii</taxon>
        <taxon>Teleostei</taxon>
        <taxon>Neoteleostei</taxon>
        <taxon>Acanthomorphata</taxon>
        <taxon>Ovalentaria</taxon>
        <taxon>Atherinomorphae</taxon>
        <taxon>Cyprinodontiformes</taxon>
        <taxon>Nothobranchiidae</taxon>
        <taxon>Nothobranchius</taxon>
    </lineage>
</organism>
<gene>
    <name evidence="1" type="primary">Nfu_g_1_013735</name>
</gene>
<sequence length="127" mass="13736">CVCVCVGGSLAHQSGQQCCESSSSCCVILKLGARLFPEHSDGFFFLFNPPTPPLLPCVVCNTPEHLQHPSSRKLWAINEAALTVAVSWTLEPSSPQVFTFLHLAPPSLTTSILTFLSLNRTPKLLLS</sequence>
<feature type="non-terminal residue" evidence="1">
    <location>
        <position position="1"/>
    </location>
</feature>